<protein>
    <submittedName>
        <fullName evidence="4">Secreted protein</fullName>
    </submittedName>
</protein>
<evidence type="ECO:0000259" key="2">
    <source>
        <dbReference type="PROSITE" id="PS50022"/>
    </source>
</evidence>
<name>D2B1G1_STRRD</name>
<feature type="signal peptide" evidence="1">
    <location>
        <begin position="1"/>
        <end position="33"/>
    </location>
</feature>
<dbReference type="InterPro" id="IPR008979">
    <property type="entry name" value="Galactose-bd-like_sf"/>
</dbReference>
<dbReference type="Gene3D" id="2.60.120.260">
    <property type="entry name" value="Galactose-binding domain-like"/>
    <property type="match status" value="2"/>
</dbReference>
<keyword evidence="5" id="KW-1185">Reference proteome</keyword>
<dbReference type="STRING" id="479432.Sros_2448"/>
<dbReference type="Pfam" id="PF07532">
    <property type="entry name" value="Big_4"/>
    <property type="match status" value="2"/>
</dbReference>
<dbReference type="SUPFAM" id="SSF49785">
    <property type="entry name" value="Galactose-binding domain-like"/>
    <property type="match status" value="1"/>
</dbReference>
<evidence type="ECO:0000313" key="4">
    <source>
        <dbReference type="EMBL" id="ACZ85426.1"/>
    </source>
</evidence>
<dbReference type="InterPro" id="IPR012341">
    <property type="entry name" value="6hp_glycosidase-like_sf"/>
</dbReference>
<accession>D2B1G1</accession>
<dbReference type="SUPFAM" id="SSF48208">
    <property type="entry name" value="Six-hairpin glycosidases"/>
    <property type="match status" value="1"/>
</dbReference>
<dbReference type="InterPro" id="IPR011081">
    <property type="entry name" value="Big_4"/>
</dbReference>
<dbReference type="InterPro" id="IPR013783">
    <property type="entry name" value="Ig-like_fold"/>
</dbReference>
<dbReference type="InterPro" id="IPR054491">
    <property type="entry name" value="MGH1-like_GH"/>
</dbReference>
<dbReference type="GO" id="GO:0005975">
    <property type="term" value="P:carbohydrate metabolic process"/>
    <property type="evidence" value="ECO:0007669"/>
    <property type="project" value="InterPro"/>
</dbReference>
<evidence type="ECO:0000313" key="5">
    <source>
        <dbReference type="Proteomes" id="UP000002029"/>
    </source>
</evidence>
<dbReference type="eggNOG" id="COG3408">
    <property type="taxonomic scope" value="Bacteria"/>
</dbReference>
<dbReference type="KEGG" id="sro:Sros_2448"/>
<dbReference type="Proteomes" id="UP000002029">
    <property type="component" value="Chromosome"/>
</dbReference>
<dbReference type="Pfam" id="PF22633">
    <property type="entry name" value="F5_F8_type_C_2"/>
    <property type="match status" value="1"/>
</dbReference>
<feature type="domain" description="PKD" evidence="3">
    <location>
        <begin position="992"/>
        <end position="1042"/>
    </location>
</feature>
<dbReference type="CAZy" id="GH121">
    <property type="family name" value="Glycoside Hydrolase Family 121"/>
</dbReference>
<organism evidence="4 5">
    <name type="scientific">Streptosporangium roseum (strain ATCC 12428 / DSM 43021 / JCM 3005 / KCTC 9067 / NCIMB 10171 / NRRL 2505 / NI 9100)</name>
    <dbReference type="NCBI Taxonomy" id="479432"/>
    <lineage>
        <taxon>Bacteria</taxon>
        <taxon>Bacillati</taxon>
        <taxon>Actinomycetota</taxon>
        <taxon>Actinomycetes</taxon>
        <taxon>Streptosporangiales</taxon>
        <taxon>Streptosporangiaceae</taxon>
        <taxon>Streptosporangium</taxon>
    </lineage>
</organism>
<sequence length="1363" mass="145581">MPFPPHAWRRLTVIVTAALLTVTTLAPSRPAVAAQTIGLPTFGGPAIPAPPAAYTPGDMMQTIYDAESSGTDFWMDRLLARSGNDPAGTWLMSRGRALFMKTHTPSVIGFGGQVAYWESISNENAYSIAISPGTFTEQVNRRWQAPSHWKSVHSSGNVQVNVTKFITDNNVAVTNLSITNSGSSAQTLTLKAASPYTKTAAGDELTGIVDAKNKLTTLFPRLAGDGFTVSGTDLSRTVTVAAGATVTTKVEMGFVTEEIPASLADYRAYRAATPADAFATHVRAYNLWWVKNVPYIDVPEAAIKKSVYYRWWLMRFNYLDADIPGQDYQYPTSVEGALGYNNAIALTVPMFVDDLKYLRDPMYSYGPWVSAGEVSKNGRYMDNPGDPENWSNSYTQYISEAAWRSYQIHGGQPAIAGNLARYAEQDVKGQLGHYDHDHNNLIEYDWGALTGNDADAVSFHWRGGNLDRTESAYVYSNALASAAAYDTIGNTAKAGEMRAIATNVKNAVVNVLWNPAAQMLQHRHVATNALVPWKEINNFYPYAVGLMPNTATYRQALRLLDDPAEYPIFPFYTANQKDKAAAAAAGNPGSNNFSQINSTVQFRLFSSALRNYPSSFVTADHYKKLLYWNAWAQYVGGDTAWPDSNEYWADWNGSAIGYRSWIHHTILGSSNWTVVEDVAGLRPRDDSKVELSPINIGWSHFTVNNLRYRNSDLTIVWDDPADGIVRYPGVPQGYSVYVNGTRAVTVNSLVPLLWDPATGTVTTAGTVLHNVAVPGAQAPAQVVQTGARLVDLFGKAGVNLTAGAVDLAQGRTATASFTASGTGTAGAVDGFTINEPFWGAKGSANARDWYEIDLGSAQAFNDVRVHFRNDRSATGYAEPSMYEIQYHDGGAWVTVAGQSRSPATPVANHNRVRFPSVTAQRVRVLMTHQTGVRTGLTEVKVFNTPGSPPASTNAAPYALARKDPAYNQPSQVRLIGKVKDDALPNGTLTSAWSLVNGPGTAIFTAPGSTTTLASFTVAGTYTVRLTAGDGSSSTTSDVTVTVSQGTGGGGPVNVAGTAAPSASHTSPWESVAALNDGFTPSSSNDSANPRWGTWPETGTQWAELTWAQPQRLNSAEVYFFDDNGGVRLPASWKLQYWNGSAYADIPGTYPRALNAFNKVTFAGVTTTRLRASLAGGSGSVGILEWRAYAENPQSIRPVHKATLAGQIPTLPGTVTKIYSNGSRVNAPVSWAQITAAQVANGGSGFDVAGIVEGTTTAATATVWVRPTNAVSVTFLEPETVFTPAGTAPALPPTVTATFNDGSKDNITTTVTWASIPASQYAQPGLFTVTGTVPGTSLTAQATVTVGASGGGTAGGATSAAPRR</sequence>
<dbReference type="HOGENOM" id="CLU_002496_0_0_11"/>
<evidence type="ECO:0000256" key="1">
    <source>
        <dbReference type="SAM" id="SignalP"/>
    </source>
</evidence>
<dbReference type="InterPro" id="IPR008928">
    <property type="entry name" value="6-hairpin_glycosidase_sf"/>
</dbReference>
<feature type="domain" description="F5/8 type C" evidence="2">
    <location>
        <begin position="793"/>
        <end position="944"/>
    </location>
</feature>
<dbReference type="SUPFAM" id="SSF49299">
    <property type="entry name" value="PKD domain"/>
    <property type="match status" value="1"/>
</dbReference>
<dbReference type="Gene3D" id="2.60.40.10">
    <property type="entry name" value="Immunoglobulins"/>
    <property type="match status" value="1"/>
</dbReference>
<gene>
    <name evidence="4" type="ordered locus">Sros_2448</name>
</gene>
<evidence type="ECO:0000259" key="3">
    <source>
        <dbReference type="PROSITE" id="PS50093"/>
    </source>
</evidence>
<dbReference type="InterPro" id="IPR035986">
    <property type="entry name" value="PKD_dom_sf"/>
</dbReference>
<dbReference type="EMBL" id="CP001814">
    <property type="protein sequence ID" value="ACZ85426.1"/>
    <property type="molecule type" value="Genomic_DNA"/>
</dbReference>
<reference evidence="4 5" key="1">
    <citation type="journal article" date="2010" name="Stand. Genomic Sci.">
        <title>Complete genome sequence of Streptosporangium roseum type strain (NI 9100).</title>
        <authorList>
            <person name="Nolan M."/>
            <person name="Sikorski J."/>
            <person name="Jando M."/>
            <person name="Lucas S."/>
            <person name="Lapidus A."/>
            <person name="Glavina Del Rio T."/>
            <person name="Chen F."/>
            <person name="Tice H."/>
            <person name="Pitluck S."/>
            <person name="Cheng J.F."/>
            <person name="Chertkov O."/>
            <person name="Sims D."/>
            <person name="Meincke L."/>
            <person name="Brettin T."/>
            <person name="Han C."/>
            <person name="Detter J.C."/>
            <person name="Bruce D."/>
            <person name="Goodwin L."/>
            <person name="Land M."/>
            <person name="Hauser L."/>
            <person name="Chang Y.J."/>
            <person name="Jeffries C.D."/>
            <person name="Ivanova N."/>
            <person name="Mavromatis K."/>
            <person name="Mikhailova N."/>
            <person name="Chen A."/>
            <person name="Palaniappan K."/>
            <person name="Chain P."/>
            <person name="Rohde M."/>
            <person name="Goker M."/>
            <person name="Bristow J."/>
            <person name="Eisen J.A."/>
            <person name="Markowitz V."/>
            <person name="Hugenholtz P."/>
            <person name="Kyrpides N.C."/>
            <person name="Klenk H.P."/>
        </authorList>
    </citation>
    <scope>NUCLEOTIDE SEQUENCE [LARGE SCALE GENOMIC DNA]</scope>
    <source>
        <strain evidence="5">ATCC 12428 / DSM 43021 / JCM 3005 / NI 9100</strain>
    </source>
</reference>
<dbReference type="Pfam" id="PF22422">
    <property type="entry name" value="MGH1-like_GH"/>
    <property type="match status" value="1"/>
</dbReference>
<proteinExistence type="predicted"/>
<dbReference type="Gene3D" id="1.50.10.10">
    <property type="match status" value="1"/>
</dbReference>
<dbReference type="PROSITE" id="PS50022">
    <property type="entry name" value="FA58C_3"/>
    <property type="match status" value="1"/>
</dbReference>
<dbReference type="RefSeq" id="WP_012889171.1">
    <property type="nucleotide sequence ID" value="NC_013595.1"/>
</dbReference>
<feature type="chain" id="PRO_5003029356" evidence="1">
    <location>
        <begin position="34"/>
        <end position="1363"/>
    </location>
</feature>
<keyword evidence="1" id="KW-0732">Signal</keyword>
<dbReference type="InterPro" id="IPR000421">
    <property type="entry name" value="FA58C"/>
</dbReference>
<dbReference type="InterPro" id="IPR000601">
    <property type="entry name" value="PKD_dom"/>
</dbReference>
<dbReference type="PROSITE" id="PS50093">
    <property type="entry name" value="PKD"/>
    <property type="match status" value="1"/>
</dbReference>